<dbReference type="AlphaFoldDB" id="A0A4R1BAZ2"/>
<dbReference type="RefSeq" id="WP_131449025.1">
    <property type="nucleotide sequence ID" value="NZ_SJZI01000042.1"/>
</dbReference>
<keyword evidence="7" id="KW-0808">Transferase</keyword>
<evidence type="ECO:0000256" key="2">
    <source>
        <dbReference type="ARBA" id="ARBA00022840"/>
    </source>
</evidence>
<dbReference type="Proteomes" id="UP000295334">
    <property type="component" value="Unassembled WGS sequence"/>
</dbReference>
<feature type="transmembrane region" description="Helical" evidence="4">
    <location>
        <begin position="490"/>
        <end position="509"/>
    </location>
</feature>
<accession>A0A4R1BAZ2</accession>
<keyword evidence="4" id="KW-1133">Transmembrane helix</keyword>
<dbReference type="Pfam" id="PF13807">
    <property type="entry name" value="GNVR"/>
    <property type="match status" value="1"/>
</dbReference>
<keyword evidence="4" id="KW-0472">Membrane</keyword>
<dbReference type="CDD" id="cd05387">
    <property type="entry name" value="BY-kinase"/>
    <property type="match status" value="1"/>
</dbReference>
<dbReference type="EMBL" id="SJZI01000042">
    <property type="protein sequence ID" value="TCJ14166.1"/>
    <property type="molecule type" value="Genomic_DNA"/>
</dbReference>
<feature type="coiled-coil region" evidence="3">
    <location>
        <begin position="349"/>
        <end position="399"/>
    </location>
</feature>
<proteinExistence type="predicted"/>
<dbReference type="GO" id="GO:0005886">
    <property type="term" value="C:plasma membrane"/>
    <property type="evidence" value="ECO:0007669"/>
    <property type="project" value="TreeGrafter"/>
</dbReference>
<dbReference type="PANTHER" id="PTHR32309:SF13">
    <property type="entry name" value="FERRIC ENTEROBACTIN TRANSPORT PROTEIN FEPE"/>
    <property type="match status" value="1"/>
</dbReference>
<feature type="domain" description="CobQ/CobB/MinD/ParA nucleotide binding" evidence="5">
    <location>
        <begin position="573"/>
        <end position="746"/>
    </location>
</feature>
<evidence type="ECO:0000313" key="7">
    <source>
        <dbReference type="EMBL" id="TCJ14166.1"/>
    </source>
</evidence>
<dbReference type="NCBIfam" id="TIGR01007">
    <property type="entry name" value="eps_fam"/>
    <property type="match status" value="1"/>
</dbReference>
<evidence type="ECO:0000259" key="6">
    <source>
        <dbReference type="Pfam" id="PF13807"/>
    </source>
</evidence>
<keyword evidence="8" id="KW-1185">Reference proteome</keyword>
<organism evidence="7 8">
    <name type="scientific">Flaviaesturariibacter flavus</name>
    <dbReference type="NCBI Taxonomy" id="2502780"/>
    <lineage>
        <taxon>Bacteria</taxon>
        <taxon>Pseudomonadati</taxon>
        <taxon>Bacteroidota</taxon>
        <taxon>Chitinophagia</taxon>
        <taxon>Chitinophagales</taxon>
        <taxon>Chitinophagaceae</taxon>
        <taxon>Flaviaestuariibacter</taxon>
    </lineage>
</organism>
<dbReference type="GO" id="GO:0005524">
    <property type="term" value="F:ATP binding"/>
    <property type="evidence" value="ECO:0007669"/>
    <property type="project" value="UniProtKB-KW"/>
</dbReference>
<dbReference type="SUPFAM" id="SSF52540">
    <property type="entry name" value="P-loop containing nucleoside triphosphate hydrolases"/>
    <property type="match status" value="1"/>
</dbReference>
<feature type="domain" description="Tyrosine-protein kinase G-rich" evidence="6">
    <location>
        <begin position="434"/>
        <end position="505"/>
    </location>
</feature>
<dbReference type="InterPro" id="IPR027417">
    <property type="entry name" value="P-loop_NTPase"/>
</dbReference>
<dbReference type="Gene3D" id="3.40.50.300">
    <property type="entry name" value="P-loop containing nucleotide triphosphate hydrolases"/>
    <property type="match status" value="1"/>
</dbReference>
<dbReference type="InterPro" id="IPR050445">
    <property type="entry name" value="Bact_polysacc_biosynth/exp"/>
</dbReference>
<dbReference type="OrthoDB" id="9794577at2"/>
<evidence type="ECO:0000256" key="4">
    <source>
        <dbReference type="SAM" id="Phobius"/>
    </source>
</evidence>
<evidence type="ECO:0000256" key="1">
    <source>
        <dbReference type="ARBA" id="ARBA00022741"/>
    </source>
</evidence>
<dbReference type="EC" id="2.7.10.2" evidence="7"/>
<dbReference type="InterPro" id="IPR032807">
    <property type="entry name" value="GNVR"/>
</dbReference>
<keyword evidence="7" id="KW-0418">Kinase</keyword>
<protein>
    <submittedName>
        <fullName evidence="7">Polysaccharide biosynthesis tyrosine autokinase</fullName>
        <ecNumber evidence="7">2.7.10.2</ecNumber>
    </submittedName>
</protein>
<name>A0A4R1BAZ2_9BACT</name>
<keyword evidence="2" id="KW-0067">ATP-binding</keyword>
<gene>
    <name evidence="7" type="ORF">EPD60_09165</name>
</gene>
<keyword evidence="1" id="KW-0547">Nucleotide-binding</keyword>
<dbReference type="InterPro" id="IPR005702">
    <property type="entry name" value="Wzc-like_C"/>
</dbReference>
<feature type="transmembrane region" description="Helical" evidence="4">
    <location>
        <begin position="27"/>
        <end position="46"/>
    </location>
</feature>
<keyword evidence="4" id="KW-0812">Transmembrane</keyword>
<dbReference type="PANTHER" id="PTHR32309">
    <property type="entry name" value="TYROSINE-PROTEIN KINASE"/>
    <property type="match status" value="1"/>
</dbReference>
<evidence type="ECO:0000259" key="5">
    <source>
        <dbReference type="Pfam" id="PF01656"/>
    </source>
</evidence>
<reference evidence="7 8" key="1">
    <citation type="submission" date="2019-03" db="EMBL/GenBank/DDBJ databases">
        <authorList>
            <person name="Kim M.K.M."/>
        </authorList>
    </citation>
    <scope>NUCLEOTIDE SEQUENCE [LARGE SCALE GENOMIC DNA]</scope>
    <source>
        <strain evidence="7 8">17J68-12</strain>
    </source>
</reference>
<comment type="caution">
    <text evidence="7">The sequence shown here is derived from an EMBL/GenBank/DDBJ whole genome shotgun (WGS) entry which is preliminary data.</text>
</comment>
<evidence type="ECO:0000313" key="8">
    <source>
        <dbReference type="Proteomes" id="UP000295334"/>
    </source>
</evidence>
<evidence type="ECO:0000256" key="3">
    <source>
        <dbReference type="SAM" id="Coils"/>
    </source>
</evidence>
<keyword evidence="3" id="KW-0175">Coiled coil</keyword>
<dbReference type="GO" id="GO:0004715">
    <property type="term" value="F:non-membrane spanning protein tyrosine kinase activity"/>
    <property type="evidence" value="ECO:0007669"/>
    <property type="project" value="UniProtKB-EC"/>
</dbReference>
<dbReference type="InterPro" id="IPR002586">
    <property type="entry name" value="CobQ/CobB/MinD/ParA_Nub-bd_dom"/>
</dbReference>
<dbReference type="Pfam" id="PF01656">
    <property type="entry name" value="CbiA"/>
    <property type="match status" value="1"/>
</dbReference>
<sequence>MSSNFQATRSDQTGFNLKEFLFKYLRFLPLFILSLVLSLIIAFFYLRYTAPTFQSRGALILTEDKAAANSADKFNQLFVDDRSKNMANELEYLHSKALMQRVVADLGLNTQYYSKGKIKQLNVYKDSPYRLRVLSLTDSASSFDLHMHFIKGSSFYVGENSKEVYTAGQPFTLPQGTFVVDFVRQPAPGTDYLTRWMPEASMAMNLANAINPINKAGSSGIIQITMEADNAVFAADVINKVMLEYQESIKEDKNQKTRQTLAFLNGRLAIVNREVDSITALRDNFMRVNKLSDINAVSDKAYERSNESLKEMQATTLQLSKIGMIESYIRDGNRGDIVPTTLDLPDVTLNSQVQKYNDLQLEYKTLTANGNTPSGNATVRQLEEQIEKTRRNILETLRNVRAAYQTANQQLAGQKSSAEMTLSGLPSLKQRLEEINRALESKLQVFAFLNEKKEETAISLAATISNTRVLEQAEINRAPVRPTSGKVRSIALLIGLLIPLIFVLVLEILDDKITSRVDIERQTGTPIMGEVGHAGAENTLVVKARSRSFIAEQFRIARSNMQYVLPDKSCPVLMVTSSFSGEGKSFISTNIGAVMALAGKKTVVLEFDVRKPKILSGLGMAKKPGLTNFMLGKATAAELLVPVDGIDNYWVLPCGPIPPNPAELLLDPKLNELFDYLKANFDFIVMDTPPVGMVGDAMTLAKYVDATLYIVRQGVTHKKQLEMVNDFYKSEKLPKMNIILNDVKLRAGYGYYGYGRYGYGYGSSYGYGYGYGYYDDDVEGTSFIKRWFGWALPAGSRKRKKKQEKAG</sequence>